<dbReference type="EMBL" id="BDGG01000001">
    <property type="protein sequence ID" value="GAU90602.1"/>
    <property type="molecule type" value="Genomic_DNA"/>
</dbReference>
<dbReference type="AlphaFoldDB" id="A0A1D1US92"/>
<evidence type="ECO:0000313" key="2">
    <source>
        <dbReference type="Proteomes" id="UP000186922"/>
    </source>
</evidence>
<gene>
    <name evidence="1" type="primary">RvY_02998</name>
    <name evidence="1" type="synonym">RvY_02998.1</name>
    <name evidence="1" type="ORF">RvY_02998-1</name>
</gene>
<dbReference type="Proteomes" id="UP000186922">
    <property type="component" value="Unassembled WGS sequence"/>
</dbReference>
<proteinExistence type="predicted"/>
<reference evidence="1 2" key="1">
    <citation type="journal article" date="2016" name="Nat. Commun.">
        <title>Extremotolerant tardigrade genome and improved radiotolerance of human cultured cells by tardigrade-unique protein.</title>
        <authorList>
            <person name="Hashimoto T."/>
            <person name="Horikawa D.D."/>
            <person name="Saito Y."/>
            <person name="Kuwahara H."/>
            <person name="Kozuka-Hata H."/>
            <person name="Shin-I T."/>
            <person name="Minakuchi Y."/>
            <person name="Ohishi K."/>
            <person name="Motoyama A."/>
            <person name="Aizu T."/>
            <person name="Enomoto A."/>
            <person name="Kondo K."/>
            <person name="Tanaka S."/>
            <person name="Hara Y."/>
            <person name="Koshikawa S."/>
            <person name="Sagara H."/>
            <person name="Miura T."/>
            <person name="Yokobori S."/>
            <person name="Miyagawa K."/>
            <person name="Suzuki Y."/>
            <person name="Kubo T."/>
            <person name="Oyama M."/>
            <person name="Kohara Y."/>
            <person name="Fujiyama A."/>
            <person name="Arakawa K."/>
            <person name="Katayama T."/>
            <person name="Toyoda A."/>
            <person name="Kunieda T."/>
        </authorList>
    </citation>
    <scope>NUCLEOTIDE SEQUENCE [LARGE SCALE GENOMIC DNA]</scope>
    <source>
        <strain evidence="1 2">YOKOZUNA-1</strain>
    </source>
</reference>
<evidence type="ECO:0000313" key="1">
    <source>
        <dbReference type="EMBL" id="GAU90602.1"/>
    </source>
</evidence>
<organism evidence="1 2">
    <name type="scientific">Ramazzottius varieornatus</name>
    <name type="common">Water bear</name>
    <name type="synonym">Tardigrade</name>
    <dbReference type="NCBI Taxonomy" id="947166"/>
    <lineage>
        <taxon>Eukaryota</taxon>
        <taxon>Metazoa</taxon>
        <taxon>Ecdysozoa</taxon>
        <taxon>Tardigrada</taxon>
        <taxon>Eutardigrada</taxon>
        <taxon>Parachela</taxon>
        <taxon>Hypsibioidea</taxon>
        <taxon>Ramazzottiidae</taxon>
        <taxon>Ramazzottius</taxon>
    </lineage>
</organism>
<protein>
    <submittedName>
        <fullName evidence="1">Uncharacterized protein</fullName>
    </submittedName>
</protein>
<name>A0A1D1US92_RAMVA</name>
<accession>A0A1D1US92</accession>
<comment type="caution">
    <text evidence="1">The sequence shown here is derived from an EMBL/GenBank/DDBJ whole genome shotgun (WGS) entry which is preliminary data.</text>
</comment>
<keyword evidence="2" id="KW-1185">Reference proteome</keyword>
<sequence length="244" mass="27794">MAVPNTQSGKSGSCEGSETSEYEEYDYGADWDNFPEQVKTYSFLPLPRTMCRTGLWLKKADGLITTAKYTNYYGFGVLSGMEDVNLLTIGHVSISTLLNIRPRLHMFKKKLERGDVLLEMNGEPLCGSGTSAPYLIMKMLWNRREMLTIKVVSRKLLKNCIGVSQFLHDNVFSKSSLHYQIQLSVRANLYAISAPITNRPRREDDLPPEQGGYLFVDNARLYRWVGRQFFVEAGEYEDAEHRPG</sequence>